<gene>
    <name evidence="4" type="ordered locus">Dhaf_2578</name>
</gene>
<dbReference type="InterPro" id="IPR051257">
    <property type="entry name" value="Diverse_CBS-Domain"/>
</dbReference>
<feature type="domain" description="CBS" evidence="3">
    <location>
        <begin position="72"/>
        <end position="124"/>
    </location>
</feature>
<dbReference type="PANTHER" id="PTHR43080:SF2">
    <property type="entry name" value="CBS DOMAIN-CONTAINING PROTEIN"/>
    <property type="match status" value="1"/>
</dbReference>
<evidence type="ECO:0000313" key="5">
    <source>
        <dbReference type="Proteomes" id="UP000007726"/>
    </source>
</evidence>
<evidence type="ECO:0000256" key="2">
    <source>
        <dbReference type="PROSITE-ProRule" id="PRU00703"/>
    </source>
</evidence>
<dbReference type="Pfam" id="PF00571">
    <property type="entry name" value="CBS"/>
    <property type="match status" value="2"/>
</dbReference>
<dbReference type="Gene3D" id="3.10.580.10">
    <property type="entry name" value="CBS-domain"/>
    <property type="match status" value="1"/>
</dbReference>
<protein>
    <submittedName>
        <fullName evidence="4">Putative signal transduction protein with CBS domains</fullName>
    </submittedName>
</protein>
<dbReference type="InterPro" id="IPR046342">
    <property type="entry name" value="CBS_dom_sf"/>
</dbReference>
<sequence>MRIGAVMEKEFVTVRETDPIENVLKIMTEKKVNGLPVVNEHNLLIGMVVKADIFRFMIQPGHIESCPVDWVMAKDVVSVHPDESVREAADKLLSNHIVAMPVVENSKVVGVVSVEDLLRYYSHR</sequence>
<evidence type="ECO:0000259" key="3">
    <source>
        <dbReference type="PROSITE" id="PS51371"/>
    </source>
</evidence>
<dbReference type="InterPro" id="IPR000644">
    <property type="entry name" value="CBS_dom"/>
</dbReference>
<evidence type="ECO:0000256" key="1">
    <source>
        <dbReference type="ARBA" id="ARBA00023122"/>
    </source>
</evidence>
<dbReference type="KEGG" id="dhd:Dhaf_2578"/>
<dbReference type="PANTHER" id="PTHR43080">
    <property type="entry name" value="CBS DOMAIN-CONTAINING PROTEIN CBSX3, MITOCHONDRIAL"/>
    <property type="match status" value="1"/>
</dbReference>
<dbReference type="RefSeq" id="WP_015944100.1">
    <property type="nucleotide sequence ID" value="NC_011830.1"/>
</dbReference>
<proteinExistence type="predicted"/>
<dbReference type="CDD" id="cd02205">
    <property type="entry name" value="CBS_pair_SF"/>
    <property type="match status" value="1"/>
</dbReference>
<feature type="domain" description="CBS" evidence="3">
    <location>
        <begin position="7"/>
        <end position="65"/>
    </location>
</feature>
<reference evidence="4 5" key="1">
    <citation type="journal article" date="2012" name="BMC Microbiol.">
        <title>Genome sequence of Desulfitobacterium hafniense DCB-2, a Gram-positive anaerobe capable of dehalogenation and metal reduction.</title>
        <authorList>
            <person name="Kim S.H."/>
            <person name="Harzman C."/>
            <person name="Davis J.K."/>
            <person name="Hutcheson R."/>
            <person name="Broderick J.B."/>
            <person name="Marsh T.L."/>
            <person name="Tiedje J.M."/>
        </authorList>
    </citation>
    <scope>NUCLEOTIDE SEQUENCE [LARGE SCALE GENOMIC DNA]</scope>
    <source>
        <strain evidence="5">DSM 10664 / DCB-2</strain>
    </source>
</reference>
<accession>B8FV96</accession>
<dbReference type="Proteomes" id="UP000007726">
    <property type="component" value="Chromosome"/>
</dbReference>
<dbReference type="PROSITE" id="PS51371">
    <property type="entry name" value="CBS"/>
    <property type="match status" value="2"/>
</dbReference>
<dbReference type="AlphaFoldDB" id="B8FV96"/>
<evidence type="ECO:0000313" key="4">
    <source>
        <dbReference type="EMBL" id="ACL20605.1"/>
    </source>
</evidence>
<organism evidence="4 5">
    <name type="scientific">Desulfitobacterium hafniense (strain DSM 10664 / DCB-2)</name>
    <dbReference type="NCBI Taxonomy" id="272564"/>
    <lineage>
        <taxon>Bacteria</taxon>
        <taxon>Bacillati</taxon>
        <taxon>Bacillota</taxon>
        <taxon>Clostridia</taxon>
        <taxon>Eubacteriales</taxon>
        <taxon>Desulfitobacteriaceae</taxon>
        <taxon>Desulfitobacterium</taxon>
    </lineage>
</organism>
<dbReference type="EMBL" id="CP001336">
    <property type="protein sequence ID" value="ACL20605.1"/>
    <property type="molecule type" value="Genomic_DNA"/>
</dbReference>
<dbReference type="SMART" id="SM00116">
    <property type="entry name" value="CBS"/>
    <property type="match status" value="2"/>
</dbReference>
<name>B8FV96_DESHD</name>
<keyword evidence="1 2" id="KW-0129">CBS domain</keyword>
<dbReference type="SUPFAM" id="SSF54631">
    <property type="entry name" value="CBS-domain pair"/>
    <property type="match status" value="1"/>
</dbReference>
<dbReference type="HOGENOM" id="CLU_040681_9_2_9"/>